<dbReference type="NCBIfam" id="NF007386">
    <property type="entry name" value="PRK09907.1"/>
    <property type="match status" value="1"/>
</dbReference>
<dbReference type="InterPro" id="IPR003477">
    <property type="entry name" value="PemK-like"/>
</dbReference>
<dbReference type="OrthoDB" id="9808744at2"/>
<gene>
    <name evidence="1" type="ORF">Xish_02022</name>
</gene>
<name>A0A2D0KHA2_9GAMM</name>
<accession>A0A2D0KHA2</accession>
<dbReference type="GO" id="GO:0003677">
    <property type="term" value="F:DNA binding"/>
    <property type="evidence" value="ECO:0007669"/>
    <property type="project" value="InterPro"/>
</dbReference>
<dbReference type="GO" id="GO:0016075">
    <property type="term" value="P:rRNA catabolic process"/>
    <property type="evidence" value="ECO:0007669"/>
    <property type="project" value="TreeGrafter"/>
</dbReference>
<comment type="caution">
    <text evidence="1">The sequence shown here is derived from an EMBL/GenBank/DDBJ whole genome shotgun (WGS) entry which is preliminary data.</text>
</comment>
<dbReference type="SUPFAM" id="SSF50118">
    <property type="entry name" value="Cell growth inhibitor/plasmid maintenance toxic component"/>
    <property type="match status" value="1"/>
</dbReference>
<organism evidence="1 2">
    <name type="scientific">Xenorhabdus ishibashii</name>
    <dbReference type="NCBI Taxonomy" id="1034471"/>
    <lineage>
        <taxon>Bacteria</taxon>
        <taxon>Pseudomonadati</taxon>
        <taxon>Pseudomonadota</taxon>
        <taxon>Gammaproteobacteria</taxon>
        <taxon>Enterobacterales</taxon>
        <taxon>Morganellaceae</taxon>
        <taxon>Xenorhabdus</taxon>
    </lineage>
</organism>
<dbReference type="Proteomes" id="UP000222168">
    <property type="component" value="Unassembled WGS sequence"/>
</dbReference>
<dbReference type="GO" id="GO:0004521">
    <property type="term" value="F:RNA endonuclease activity"/>
    <property type="evidence" value="ECO:0007669"/>
    <property type="project" value="TreeGrafter"/>
</dbReference>
<dbReference type="AlphaFoldDB" id="A0A2D0KHA2"/>
<reference evidence="1 2" key="1">
    <citation type="journal article" date="2017" name="Nat. Microbiol.">
        <title>Natural product diversity associated with the nematode symbionts Photorhabdus and Xenorhabdus.</title>
        <authorList>
            <person name="Tobias N.J."/>
            <person name="Wolff H."/>
            <person name="Djahanschiri B."/>
            <person name="Grundmann F."/>
            <person name="Kronenwerth M."/>
            <person name="Shi Y.M."/>
            <person name="Simonyi S."/>
            <person name="Grun P."/>
            <person name="Shapiro-Ilan D."/>
            <person name="Pidot S.J."/>
            <person name="Stinear T.P."/>
            <person name="Ebersberger I."/>
            <person name="Bode H.B."/>
        </authorList>
    </citation>
    <scope>NUCLEOTIDE SEQUENCE [LARGE SCALE GENOMIC DNA]</scope>
    <source>
        <strain evidence="1 2">DSM 22670</strain>
    </source>
</reference>
<dbReference type="Gene3D" id="2.30.30.110">
    <property type="match status" value="1"/>
</dbReference>
<evidence type="ECO:0000313" key="2">
    <source>
        <dbReference type="Proteomes" id="UP000222168"/>
    </source>
</evidence>
<dbReference type="Pfam" id="PF02452">
    <property type="entry name" value="PemK_toxin"/>
    <property type="match status" value="1"/>
</dbReference>
<dbReference type="EMBL" id="NJAK01000001">
    <property type="protein sequence ID" value="PHM62803.1"/>
    <property type="molecule type" value="Genomic_DNA"/>
</dbReference>
<dbReference type="GO" id="GO:0006402">
    <property type="term" value="P:mRNA catabolic process"/>
    <property type="evidence" value="ECO:0007669"/>
    <property type="project" value="TreeGrafter"/>
</dbReference>
<proteinExistence type="predicted"/>
<dbReference type="PANTHER" id="PTHR33988">
    <property type="entry name" value="ENDORIBONUCLEASE MAZF-RELATED"/>
    <property type="match status" value="1"/>
</dbReference>
<protein>
    <submittedName>
        <fullName evidence="1">Toxin</fullName>
    </submittedName>
</protein>
<dbReference type="InterPro" id="IPR011067">
    <property type="entry name" value="Plasmid_toxin/cell-grow_inhib"/>
</dbReference>
<dbReference type="PANTHER" id="PTHR33988:SF3">
    <property type="entry name" value="ENDORIBONUCLEASE TOXIN CHPB-RELATED"/>
    <property type="match status" value="1"/>
</dbReference>
<keyword evidence="2" id="KW-1185">Reference proteome</keyword>
<dbReference type="RefSeq" id="WP_099117735.1">
    <property type="nucleotide sequence ID" value="NZ_NJAK01000001.1"/>
</dbReference>
<sequence length="112" mass="12414">MEKKYIPDAGDIVWIDFDPQAGHEQAGRRPALVLSPAIYNEKTSLLLCCPMTTKVKGYPFEVIIDNDDMPKSAVLSDQVKSIDWKERNAVYKGRAPIAALSLARAKLKVLIG</sequence>
<evidence type="ECO:0000313" key="1">
    <source>
        <dbReference type="EMBL" id="PHM62803.1"/>
    </source>
</evidence>